<sequence length="175" mass="19284">MEKISLERNLKHWLMCVVVFVGATFAVNGLVAMNWVAMNWVAMNWVAMIGWEGGDAAFTDGPNRLPPGWVIGLVWTILFMGMASAFWLLASSEEAGTRRKAGEVLVFSLFCLSYPIFTMGFSIPFLVFGGNLLCIVWSSYLTGVLRDISHPASVLMLLPALWVCFATWGLVTPLG</sequence>
<feature type="transmembrane region" description="Helical" evidence="6">
    <location>
        <begin position="12"/>
        <end position="36"/>
    </location>
</feature>
<organism evidence="7 8">
    <name type="scientific">alpha proteobacterium IMCC14465</name>
    <dbReference type="NCBI Taxonomy" id="1220535"/>
    <lineage>
        <taxon>Bacteria</taxon>
        <taxon>Pseudomonadati</taxon>
        <taxon>Pseudomonadota</taxon>
        <taxon>Alphaproteobacteria</taxon>
        <taxon>PS1 clade</taxon>
    </lineage>
</organism>
<evidence type="ECO:0000256" key="3">
    <source>
        <dbReference type="ARBA" id="ARBA00022692"/>
    </source>
</evidence>
<dbReference type="OrthoDB" id="7596083at2"/>
<evidence type="ECO:0000256" key="4">
    <source>
        <dbReference type="ARBA" id="ARBA00022989"/>
    </source>
</evidence>
<reference evidence="7 8" key="1">
    <citation type="journal article" date="2012" name="J. Bacteriol.">
        <title>Genome Sequence of Strain IMCC14465, Isolated from the East Sea, Belonging to the PS1 Clade of Alphaproteobacteria.</title>
        <authorList>
            <person name="Yang S.J."/>
            <person name="Kang I."/>
            <person name="Cho J.C."/>
        </authorList>
    </citation>
    <scope>NUCLEOTIDE SEQUENCE [LARGE SCALE GENOMIC DNA]</scope>
    <source>
        <strain evidence="7 8">IMCC14465</strain>
    </source>
</reference>
<dbReference type="InterPro" id="IPR038330">
    <property type="entry name" value="TspO/MBR-related_sf"/>
</dbReference>
<name>J9DEW7_9PROT</name>
<evidence type="ECO:0000313" key="8">
    <source>
        <dbReference type="Proteomes" id="UP000004836"/>
    </source>
</evidence>
<evidence type="ECO:0000256" key="2">
    <source>
        <dbReference type="ARBA" id="ARBA00007524"/>
    </source>
</evidence>
<dbReference type="GO" id="GO:0016020">
    <property type="term" value="C:membrane"/>
    <property type="evidence" value="ECO:0007669"/>
    <property type="project" value="UniProtKB-SubCell"/>
</dbReference>
<keyword evidence="3 6" id="KW-0812">Transmembrane</keyword>
<dbReference type="eggNOG" id="ENOG502ZT1W">
    <property type="taxonomic scope" value="Bacteria"/>
</dbReference>
<feature type="transmembrane region" description="Helical" evidence="6">
    <location>
        <begin position="69"/>
        <end position="89"/>
    </location>
</feature>
<protein>
    <submittedName>
        <fullName evidence="7">Uncharacterized protein</fullName>
    </submittedName>
</protein>
<evidence type="ECO:0000313" key="7">
    <source>
        <dbReference type="EMBL" id="EJW20678.1"/>
    </source>
</evidence>
<accession>J9DEW7</accession>
<keyword evidence="4 6" id="KW-1133">Transmembrane helix</keyword>
<dbReference type="AlphaFoldDB" id="J9DEW7"/>
<comment type="caution">
    <text evidence="7">The sequence shown here is derived from an EMBL/GenBank/DDBJ whole genome shotgun (WGS) entry which is preliminary data.</text>
</comment>
<comment type="subcellular location">
    <subcellularLocation>
        <location evidence="1">Membrane</location>
        <topology evidence="1">Multi-pass membrane protein</topology>
    </subcellularLocation>
</comment>
<dbReference type="Pfam" id="PF03073">
    <property type="entry name" value="TspO_MBR"/>
    <property type="match status" value="1"/>
</dbReference>
<dbReference type="EMBL" id="ALYF01000006">
    <property type="protein sequence ID" value="EJW20678.1"/>
    <property type="molecule type" value="Genomic_DNA"/>
</dbReference>
<gene>
    <name evidence="7" type="ORF">IMCC14465_15650</name>
</gene>
<dbReference type="Proteomes" id="UP000004836">
    <property type="component" value="Unassembled WGS sequence"/>
</dbReference>
<keyword evidence="5 6" id="KW-0472">Membrane</keyword>
<dbReference type="Gene3D" id="1.20.1260.100">
    <property type="entry name" value="TspO/MBR protein"/>
    <property type="match status" value="1"/>
</dbReference>
<evidence type="ECO:0000256" key="1">
    <source>
        <dbReference type="ARBA" id="ARBA00004141"/>
    </source>
</evidence>
<keyword evidence="8" id="KW-1185">Reference proteome</keyword>
<feature type="transmembrane region" description="Helical" evidence="6">
    <location>
        <begin position="123"/>
        <end position="145"/>
    </location>
</feature>
<comment type="similarity">
    <text evidence="2">Belongs to the TspO/BZRP family.</text>
</comment>
<dbReference type="InterPro" id="IPR004307">
    <property type="entry name" value="TspO_MBR"/>
</dbReference>
<evidence type="ECO:0000256" key="5">
    <source>
        <dbReference type="ARBA" id="ARBA00023136"/>
    </source>
</evidence>
<feature type="transmembrane region" description="Helical" evidence="6">
    <location>
        <begin position="101"/>
        <end position="117"/>
    </location>
</feature>
<feature type="transmembrane region" description="Helical" evidence="6">
    <location>
        <begin position="152"/>
        <end position="171"/>
    </location>
</feature>
<evidence type="ECO:0000256" key="6">
    <source>
        <dbReference type="SAM" id="Phobius"/>
    </source>
</evidence>
<proteinExistence type="inferred from homology"/>
<dbReference type="STRING" id="1220535.IMCC14465_15650"/>